<dbReference type="GO" id="GO:0005739">
    <property type="term" value="C:mitochondrion"/>
    <property type="evidence" value="ECO:0007669"/>
    <property type="project" value="UniProtKB-ARBA"/>
</dbReference>
<name>A0A3P3YIQ4_PLABS</name>
<gene>
    <name evidence="4" type="ORF">PLBR_LOCUS7291</name>
</gene>
<sequence>MALRSVLRRVVGGRISRLRMVTNAVDVQSTAPTRPSSSPAADRIVRLRSFHLTEQLDLHAIQSGLLFREDIIQRRDRVIICLEDTNSPDPVPVEFGCNRRSVIPIAVAFPYGSVVFFNASQTQMTSVLSRLLRTCSTKLPIDELPCEDYAVHTEELQTAFTNDFIDIPLLDRLGVHIVSQIMAQTVALEHYEAKVDAILHTFHNLNSCVSVDGVIGISRSALFKLIGGNNLILADVVSHIGVLECQQYVLGPVNQTLWDGLRDEFELSERFARLSKKLQIVQSQARFLLDVMSQDKSSLLEWIIVVLVGIEVCLCLHNIHTAVVRRKQFMRDLLDDLAESM</sequence>
<keyword evidence="4" id="KW-0496">Mitochondrion</keyword>
<evidence type="ECO:0000313" key="4">
    <source>
        <dbReference type="EMBL" id="SPR00076.1"/>
    </source>
</evidence>
<organism evidence="4 5">
    <name type="scientific">Plasmodiophora brassicae</name>
    <name type="common">Clubroot disease agent</name>
    <dbReference type="NCBI Taxonomy" id="37360"/>
    <lineage>
        <taxon>Eukaryota</taxon>
        <taxon>Sar</taxon>
        <taxon>Rhizaria</taxon>
        <taxon>Endomyxa</taxon>
        <taxon>Phytomyxea</taxon>
        <taxon>Plasmodiophorida</taxon>
        <taxon>Plasmodiophoridae</taxon>
        <taxon>Plasmodiophora</taxon>
    </lineage>
</organism>
<evidence type="ECO:0000256" key="2">
    <source>
        <dbReference type="SAM" id="Phobius"/>
    </source>
</evidence>
<keyword evidence="2" id="KW-0812">Transmembrane</keyword>
<evidence type="ECO:0000259" key="3">
    <source>
        <dbReference type="Pfam" id="PF02582"/>
    </source>
</evidence>
<keyword evidence="2" id="KW-1133">Transmembrane helix</keyword>
<dbReference type="Proteomes" id="UP000290189">
    <property type="component" value="Unassembled WGS sequence"/>
</dbReference>
<dbReference type="InterPro" id="IPR003734">
    <property type="entry name" value="DUF155"/>
</dbReference>
<evidence type="ECO:0000256" key="1">
    <source>
        <dbReference type="ARBA" id="ARBA00008306"/>
    </source>
</evidence>
<feature type="domain" description="DUF155" evidence="3">
    <location>
        <begin position="107"/>
        <end position="274"/>
    </location>
</feature>
<reference evidence="4 5" key="1">
    <citation type="submission" date="2018-03" db="EMBL/GenBank/DDBJ databases">
        <authorList>
            <person name="Fogelqvist J."/>
        </authorList>
    </citation>
    <scope>NUCLEOTIDE SEQUENCE [LARGE SCALE GENOMIC DNA]</scope>
</reference>
<geneLocation type="mitochondrion" evidence="4"/>
<dbReference type="InterPro" id="IPR051624">
    <property type="entry name" value="RMD1/Sad1-interacting"/>
</dbReference>
<dbReference type="AlphaFoldDB" id="A0A3P3YIQ4"/>
<dbReference type="PANTHER" id="PTHR16255:SF6">
    <property type="entry name" value="PROTEIN RETARDED ROOT GROWTH-LIKE"/>
    <property type="match status" value="1"/>
</dbReference>
<accession>A0A3P3YIQ4</accession>
<evidence type="ECO:0000313" key="5">
    <source>
        <dbReference type="Proteomes" id="UP000290189"/>
    </source>
</evidence>
<proteinExistence type="inferred from homology"/>
<feature type="transmembrane region" description="Helical" evidence="2">
    <location>
        <begin position="302"/>
        <end position="324"/>
    </location>
</feature>
<protein>
    <recommendedName>
        <fullName evidence="3">DUF155 domain-containing protein</fullName>
    </recommendedName>
</protein>
<dbReference type="EMBL" id="OVEO01000013">
    <property type="protein sequence ID" value="SPR00076.1"/>
    <property type="molecule type" value="Genomic_DNA"/>
</dbReference>
<dbReference type="Pfam" id="PF02582">
    <property type="entry name" value="DUF155"/>
    <property type="match status" value="1"/>
</dbReference>
<dbReference type="PANTHER" id="PTHR16255">
    <property type="entry name" value="REQUIRED FOR MEIOTIC NUCLEAR DIVISION PROTEIN 1 HOMOLOG"/>
    <property type="match status" value="1"/>
</dbReference>
<keyword evidence="2" id="KW-0472">Membrane</keyword>
<comment type="similarity">
    <text evidence="1">Belongs to the RMD1/sif2 family.</text>
</comment>